<feature type="signal peptide" evidence="8">
    <location>
        <begin position="1"/>
        <end position="30"/>
    </location>
</feature>
<evidence type="ECO:0000256" key="8">
    <source>
        <dbReference type="SAM" id="SignalP"/>
    </source>
</evidence>
<gene>
    <name evidence="9" type="ORF">GCM10011511_04140</name>
</gene>
<name>A0A8J2U7S0_9BACT</name>
<evidence type="ECO:0000256" key="5">
    <source>
        <dbReference type="ARBA" id="ARBA00022692"/>
    </source>
</evidence>
<dbReference type="RefSeq" id="WP_188928018.1">
    <property type="nucleotide sequence ID" value="NZ_BMJC01000001.1"/>
</dbReference>
<dbReference type="GO" id="GO:1990281">
    <property type="term" value="C:efflux pump complex"/>
    <property type="evidence" value="ECO:0007669"/>
    <property type="project" value="TreeGrafter"/>
</dbReference>
<comment type="caution">
    <text evidence="9">The sequence shown here is derived from an EMBL/GenBank/DDBJ whole genome shotgun (WGS) entry which is preliminary data.</text>
</comment>
<evidence type="ECO:0000256" key="6">
    <source>
        <dbReference type="ARBA" id="ARBA00023136"/>
    </source>
</evidence>
<dbReference type="SUPFAM" id="SSF56954">
    <property type="entry name" value="Outer membrane efflux proteins (OEP)"/>
    <property type="match status" value="1"/>
</dbReference>
<evidence type="ECO:0000313" key="9">
    <source>
        <dbReference type="EMBL" id="GGA84162.1"/>
    </source>
</evidence>
<dbReference type="EMBL" id="BMJC01000001">
    <property type="protein sequence ID" value="GGA84162.1"/>
    <property type="molecule type" value="Genomic_DNA"/>
</dbReference>
<keyword evidence="5" id="KW-0812">Transmembrane</keyword>
<reference evidence="9" key="1">
    <citation type="journal article" date="2014" name="Int. J. Syst. Evol. Microbiol.">
        <title>Complete genome sequence of Corynebacterium casei LMG S-19264T (=DSM 44701T), isolated from a smear-ripened cheese.</title>
        <authorList>
            <consortium name="US DOE Joint Genome Institute (JGI-PGF)"/>
            <person name="Walter F."/>
            <person name="Albersmeier A."/>
            <person name="Kalinowski J."/>
            <person name="Ruckert C."/>
        </authorList>
    </citation>
    <scope>NUCLEOTIDE SEQUENCE</scope>
    <source>
        <strain evidence="9">CGMCC 1.15448</strain>
    </source>
</reference>
<keyword evidence="3" id="KW-0813">Transport</keyword>
<proteinExistence type="inferred from homology"/>
<dbReference type="InterPro" id="IPR003423">
    <property type="entry name" value="OMP_efflux"/>
</dbReference>
<keyword evidence="8" id="KW-0732">Signal</keyword>
<dbReference type="PANTHER" id="PTHR30026:SF20">
    <property type="entry name" value="OUTER MEMBRANE PROTEIN TOLC"/>
    <property type="match status" value="1"/>
</dbReference>
<dbReference type="GO" id="GO:0009279">
    <property type="term" value="C:cell outer membrane"/>
    <property type="evidence" value="ECO:0007669"/>
    <property type="project" value="UniProtKB-SubCell"/>
</dbReference>
<comment type="similarity">
    <text evidence="2">Belongs to the outer membrane factor (OMF) (TC 1.B.17) family.</text>
</comment>
<keyword evidence="6" id="KW-0472">Membrane</keyword>
<keyword evidence="4" id="KW-1134">Transmembrane beta strand</keyword>
<keyword evidence="10" id="KW-1185">Reference proteome</keyword>
<reference evidence="9" key="2">
    <citation type="submission" date="2020-09" db="EMBL/GenBank/DDBJ databases">
        <authorList>
            <person name="Sun Q."/>
            <person name="Zhou Y."/>
        </authorList>
    </citation>
    <scope>NUCLEOTIDE SEQUENCE</scope>
    <source>
        <strain evidence="9">CGMCC 1.15448</strain>
    </source>
</reference>
<evidence type="ECO:0000256" key="2">
    <source>
        <dbReference type="ARBA" id="ARBA00007613"/>
    </source>
</evidence>
<comment type="subcellular location">
    <subcellularLocation>
        <location evidence="1">Cell outer membrane</location>
    </subcellularLocation>
</comment>
<evidence type="ECO:0000256" key="7">
    <source>
        <dbReference type="ARBA" id="ARBA00023237"/>
    </source>
</evidence>
<dbReference type="InterPro" id="IPR051906">
    <property type="entry name" value="TolC-like"/>
</dbReference>
<feature type="chain" id="PRO_5035291377" evidence="8">
    <location>
        <begin position="31"/>
        <end position="452"/>
    </location>
</feature>
<dbReference type="Proteomes" id="UP000607559">
    <property type="component" value="Unassembled WGS sequence"/>
</dbReference>
<dbReference type="GO" id="GO:0015562">
    <property type="term" value="F:efflux transmembrane transporter activity"/>
    <property type="evidence" value="ECO:0007669"/>
    <property type="project" value="InterPro"/>
</dbReference>
<dbReference type="AlphaFoldDB" id="A0A8J2U7S0"/>
<dbReference type="Pfam" id="PF02321">
    <property type="entry name" value="OEP"/>
    <property type="match status" value="2"/>
</dbReference>
<organism evidence="9 10">
    <name type="scientific">Puia dinghuensis</name>
    <dbReference type="NCBI Taxonomy" id="1792502"/>
    <lineage>
        <taxon>Bacteria</taxon>
        <taxon>Pseudomonadati</taxon>
        <taxon>Bacteroidota</taxon>
        <taxon>Chitinophagia</taxon>
        <taxon>Chitinophagales</taxon>
        <taxon>Chitinophagaceae</taxon>
        <taxon>Puia</taxon>
    </lineage>
</organism>
<evidence type="ECO:0000256" key="3">
    <source>
        <dbReference type="ARBA" id="ARBA00022448"/>
    </source>
</evidence>
<dbReference type="PANTHER" id="PTHR30026">
    <property type="entry name" value="OUTER MEMBRANE PROTEIN TOLC"/>
    <property type="match status" value="1"/>
</dbReference>
<dbReference type="Gene3D" id="1.20.1600.10">
    <property type="entry name" value="Outer membrane efflux proteins (OEP)"/>
    <property type="match status" value="1"/>
</dbReference>
<evidence type="ECO:0000313" key="10">
    <source>
        <dbReference type="Proteomes" id="UP000607559"/>
    </source>
</evidence>
<protein>
    <submittedName>
        <fullName evidence="9">Transporter</fullName>
    </submittedName>
</protein>
<accession>A0A8J2U7S0</accession>
<keyword evidence="7" id="KW-0998">Cell outer membrane</keyword>
<evidence type="ECO:0000256" key="1">
    <source>
        <dbReference type="ARBA" id="ARBA00004442"/>
    </source>
</evidence>
<dbReference type="GO" id="GO:0015288">
    <property type="term" value="F:porin activity"/>
    <property type="evidence" value="ECO:0007669"/>
    <property type="project" value="TreeGrafter"/>
</dbReference>
<evidence type="ECO:0000256" key="4">
    <source>
        <dbReference type="ARBA" id="ARBA00022452"/>
    </source>
</evidence>
<sequence length="452" mass="50595">MFKFFVDIVKRLIVSSTLVFCISIPGFSQAVNGADTALTLDQCVDYALKHQPFVNQAIVNVAIARATNSITLAGWLPQVNVSANLTHYNTLPTAFIKNASSGTTVEQKTGVVNTAIPVVSVTQTIFNPALLYAARSAPLTIREAQQVTDSTKIEIVAGVSKTFYGLLLTLEQINVLKEDTARLGKNVSDAYHQYVSGIVDETDYDQAVISLNNSKFQLKQATENVTPEYAVLKQIMGYPPQSQFNVLYDTARMMNDIAFDTTQSLQFEKRIEFQVLQTEKQLQGQQIDYYRKAWLPTLGAFFNYDYEFENNSFGKLFSQAYPYSYMGLSLSMPIFTGLARVQNVKKNRLQLDLLNWSEANLKSQIYSEYTTALANYKSNLYNLTISKDNVNLAKRTYDIVSLQYLQGVVPYLNVITAESNLITSEISYHGALFQLLSSKIDLEKAMGVIVVH</sequence>